<dbReference type="InterPro" id="IPR018698">
    <property type="entry name" value="VWA-like_dom"/>
</dbReference>
<dbReference type="PANTHER" id="PTHR38730:SF1">
    <property type="entry name" value="SLL7028 PROTEIN"/>
    <property type="match status" value="1"/>
</dbReference>
<evidence type="ECO:0000259" key="3">
    <source>
        <dbReference type="Pfam" id="PF13203"/>
    </source>
</evidence>
<evidence type="ECO:0000259" key="2">
    <source>
        <dbReference type="Pfam" id="PF09967"/>
    </source>
</evidence>
<evidence type="ECO:0000313" key="4">
    <source>
        <dbReference type="EMBL" id="ATW58165.1"/>
    </source>
</evidence>
<evidence type="ECO:0000256" key="1">
    <source>
        <dbReference type="SAM" id="MobiDB-lite"/>
    </source>
</evidence>
<name>A0A2H4P7L3_9CAUD</name>
<organism evidence="4 5">
    <name type="scientific">Pseudomonas phage inbricus</name>
    <dbReference type="NCBI Taxonomy" id="2048976"/>
    <lineage>
        <taxon>Viruses</taxon>
        <taxon>Duplodnaviria</taxon>
        <taxon>Heunggongvirae</taxon>
        <taxon>Uroviricota</taxon>
        <taxon>Caudoviricetes</taxon>
        <taxon>Schitoviridae</taxon>
        <taxon>Rothmandenesvirinae</taxon>
        <taxon>Inbricusvirus</taxon>
        <taxon>Inbricusvirus inbricus</taxon>
    </lineage>
</organism>
<dbReference type="Proteomes" id="UP000240688">
    <property type="component" value="Segment"/>
</dbReference>
<dbReference type="Pfam" id="PF13203">
    <property type="entry name" value="DUF2201_N"/>
    <property type="match status" value="1"/>
</dbReference>
<feature type="domain" description="VWA-like" evidence="2">
    <location>
        <begin position="260"/>
        <end position="383"/>
    </location>
</feature>
<evidence type="ECO:0000313" key="5">
    <source>
        <dbReference type="Proteomes" id="UP000240688"/>
    </source>
</evidence>
<keyword evidence="5" id="KW-1185">Reference proteome</keyword>
<sequence length="385" mass="44046">MNEEQLLRELDKVKAKAFFGQNAAFLAPILCSMRFAWDNNQPTASTDGIDLTWNSDWFQKLLFDARVTVLMHELWHVARMHMLRRGGRDPLWWNYACDIWINNMLESQKYSFKGIEDCWKDRQYDGMVEEDIYDAIYNPQQPPPPPPSAGAFGDPGGGGDMAPPPMGGTEAQAAKNDVLNTVVRAMHQAAMSGNQAGTMPGDQKELIKQFLKPVVPWQRLLGRFFTDMLDEDYTWRRPNRRHSDIYLPSRFTDDGRLEHLAYYLDVSGSITKKDVLRFNSEVKHVKDFHKPEKMTLVQFDTRIADEMVIEDNDSFDEVVIRGGGGTCLVPVREHIIKTKPTAAIIFTDLEVAPMEKLPFDIPVIWVVIRNTRAKVPFGEIININQ</sequence>
<dbReference type="InterPro" id="IPR025154">
    <property type="entry name" value="Put_metallopeptidase_dom"/>
</dbReference>
<reference evidence="5" key="1">
    <citation type="submission" date="2017-09" db="EMBL/GenBank/DDBJ databases">
        <authorList>
            <person name="Djurhuus A.M."/>
            <person name="Carstens A.B."/>
            <person name="Hansen L.H."/>
        </authorList>
    </citation>
    <scope>NUCLEOTIDE SEQUENCE [LARGE SCALE GENOMIC DNA]</scope>
</reference>
<dbReference type="Pfam" id="PF09967">
    <property type="entry name" value="DUF2201"/>
    <property type="match status" value="1"/>
</dbReference>
<gene>
    <name evidence="4" type="ORF">CNR35_00069</name>
</gene>
<feature type="region of interest" description="Disordered" evidence="1">
    <location>
        <begin position="139"/>
        <end position="170"/>
    </location>
</feature>
<feature type="domain" description="Putative metallopeptidase" evidence="3">
    <location>
        <begin position="11"/>
        <end position="250"/>
    </location>
</feature>
<dbReference type="PANTHER" id="PTHR38730">
    <property type="entry name" value="SLL7028 PROTEIN"/>
    <property type="match status" value="1"/>
</dbReference>
<proteinExistence type="predicted"/>
<dbReference type="EMBL" id="MG018928">
    <property type="protein sequence ID" value="ATW58165.1"/>
    <property type="molecule type" value="Genomic_DNA"/>
</dbReference>
<accession>A0A2H4P7L3</accession>
<protein>
    <submittedName>
        <fullName evidence="4">Putative metallopeptidase domain protein</fullName>
    </submittedName>
</protein>